<dbReference type="EMBL" id="FUZO01000001">
    <property type="protein sequence ID" value="SKC58499.1"/>
    <property type="molecule type" value="Genomic_DNA"/>
</dbReference>
<sequence length="227" mass="24866">MIRSTLRTLGWWARDYTYALVWQVRAFVSRTDPHDFLSGDRSPIVVLPGVYETWRFLEPLIRRLHDDGHPVHVIDPLGRNDRSVPVAARLVADYLEANGLGDVVLLAHSKGGLVGKYVMSLGGGGARIAGMLAVAAPFAGSRYARLMLLPSLRIFTPDDPTILALSREATVNPRIVSVYGRFDPHIPGGSRLDGAKNVELDTGGHFRILAHPRVFAEAQLLADGRDA</sequence>
<name>A0ABY1LNF6_9MICO</name>
<protein>
    <recommendedName>
        <fullName evidence="3">Alpha/beta hydrolase</fullName>
    </recommendedName>
</protein>
<comment type="caution">
    <text evidence="1">The sequence shown here is derived from an EMBL/GenBank/DDBJ whole genome shotgun (WGS) entry which is preliminary data.</text>
</comment>
<dbReference type="Gene3D" id="3.40.50.1820">
    <property type="entry name" value="alpha/beta hydrolase"/>
    <property type="match status" value="1"/>
</dbReference>
<dbReference type="InterPro" id="IPR029058">
    <property type="entry name" value="AB_hydrolase_fold"/>
</dbReference>
<accession>A0ABY1LNF6</accession>
<dbReference type="Proteomes" id="UP000190827">
    <property type="component" value="Unassembled WGS sequence"/>
</dbReference>
<proteinExistence type="predicted"/>
<evidence type="ECO:0000313" key="1">
    <source>
        <dbReference type="EMBL" id="SKC58499.1"/>
    </source>
</evidence>
<evidence type="ECO:0000313" key="2">
    <source>
        <dbReference type="Proteomes" id="UP000190827"/>
    </source>
</evidence>
<gene>
    <name evidence="1" type="ORF">SAMN06295973_2231</name>
</gene>
<reference evidence="1 2" key="1">
    <citation type="submission" date="2017-02" db="EMBL/GenBank/DDBJ databases">
        <authorList>
            <person name="Varghese N."/>
            <person name="Submissions S."/>
        </authorList>
    </citation>
    <scope>NUCLEOTIDE SEQUENCE [LARGE SCALE GENOMIC DNA]</scope>
    <source>
        <strain evidence="1 2">VKM Ac-1787</strain>
    </source>
</reference>
<dbReference type="SUPFAM" id="SSF53474">
    <property type="entry name" value="alpha/beta-Hydrolases"/>
    <property type="match status" value="1"/>
</dbReference>
<evidence type="ECO:0008006" key="3">
    <source>
        <dbReference type="Google" id="ProtNLM"/>
    </source>
</evidence>
<keyword evidence="2" id="KW-1185">Reference proteome</keyword>
<organism evidence="1 2">
    <name type="scientific">Plantibacter cousiniae</name>
    <name type="common">nom. nud.</name>
    <dbReference type="NCBI Taxonomy" id="199709"/>
    <lineage>
        <taxon>Bacteria</taxon>
        <taxon>Bacillati</taxon>
        <taxon>Actinomycetota</taxon>
        <taxon>Actinomycetes</taxon>
        <taxon>Micrococcales</taxon>
        <taxon>Microbacteriaceae</taxon>
        <taxon>Plantibacter</taxon>
    </lineage>
</organism>